<feature type="domain" description="Secretin/TonB short N-terminal" evidence="8">
    <location>
        <begin position="72"/>
        <end position="123"/>
    </location>
</feature>
<evidence type="ECO:0000256" key="1">
    <source>
        <dbReference type="ARBA" id="ARBA00004571"/>
    </source>
</evidence>
<dbReference type="Proteomes" id="UP000033047">
    <property type="component" value="Unassembled WGS sequence"/>
</dbReference>
<evidence type="ECO:0000259" key="8">
    <source>
        <dbReference type="SMART" id="SM00965"/>
    </source>
</evidence>
<protein>
    <submittedName>
        <fullName evidence="9">SusC/RagA family TonB-linked outer membrane protein</fullName>
    </submittedName>
</protein>
<dbReference type="InterPro" id="IPR012910">
    <property type="entry name" value="Plug_dom"/>
</dbReference>
<comment type="similarity">
    <text evidence="7">Belongs to the TonB-dependent receptor family.</text>
</comment>
<dbReference type="InterPro" id="IPR011662">
    <property type="entry name" value="Secretin/TonB_short_N"/>
</dbReference>
<evidence type="ECO:0000313" key="10">
    <source>
        <dbReference type="Proteomes" id="UP000033047"/>
    </source>
</evidence>
<sequence>MKNLSNLEGFKSNFDLLPKIPMRMKLAAFCLTCFLSTASAGTLYSQSARISLDMRNASVEQVLQEIEESSEFYFMYNSKLVNVDRKVNIKVKDKSIETILNEICKAANIEYSVNDKQIILRPKGMDANATQQKTKTIKGIVNDQLGPITGANVSVNGTTIGTITDMDGRFTLEVPENATLQVSFIGYLTQNVKVEGQTDFTISMKEDTQKLDEVVVIGYGTQKKMNLTGSVATISAENIATIPVSNISNAMAGRMPGIFSYNKSGMPGISSPITIRGVNTPNNTNPTYVIDGVVREKADFDALDPNTIENISVLKDAASAAVYGSRAANGVIVVSTRRGKNQKPQFSYSGLFGTDRPTRTPEVMNAYDRTVYLNNQFMYNGVPETDSRYYTADEQEYFKTHSTDWFDLAWKNPFTTQHNLSVNGGSERINYYMSVGYYNQTGTFDNLDFKRYSFRSNVDAKVADNFTIGLDVDGNMSDQRTPYWPHDSDKDLMNDMYRALLNFPSTEPAYVNGQPNATIYNWNILEAIKNGHVSKKHNTLNTKLSAKWDIPWVEGLTANAMFNYRRYYENEKQAGKKYTLYIHETSGGHNHIIRDDAPVVGTRTRTENGNFVRKDFNETSAYTLNLQLNYNRTFGKHDIGAMFLYEQYEEFGDKFWAQRKELLSSSLEQLFAGSADSQWKDADGNESEIGRIGYVGRVNYGFDNRYLLEANFRYDSSVKWIPGKRWGFFPSVSAGWRVTEENFFKSNEKLNFINNLKLRASYGTLGNDGGDDVAYYQYLNKFITQTDKIKTNAVFGTGATGILPGVYPSLGITWETTTTADVGFDLGLWNGLLSLEFDYFHKRTSDILMDRVRTIPGTFGADLPKENYAEMVNQGCEFLVRHDNKIGNFTYYVSGNFSFARNHYTKIDESANAYEWEIKTGRPIKFITGYLADGIARTDADLIGLPQYNGGFDWSKGDIILKDIHGAGGVGGPDGVVDGNDKAVLSLYSKDPEIIYGMSLGGEWKGIDFTAFFQGVGHRAIMFPNRGDTWTEQTVLNIWSDAYSPDNIDGKYPRVGGTGSKGANGQESSFWLMNGNYFRCKNIEIGYTLPKQWLGTIGVDRCRVYVSGTNLFVFDHIGIYDPENSGDRGAYQYPLTKSFNFGINVSF</sequence>
<reference evidence="9 10" key="1">
    <citation type="submission" date="2013-04" db="EMBL/GenBank/DDBJ databases">
        <title>The Genome Sequence of Parabacteroides goldsteinii DSM 19448.</title>
        <authorList>
            <consortium name="The Broad Institute Genomics Platform"/>
            <person name="Earl A."/>
            <person name="Ward D."/>
            <person name="Feldgarden M."/>
            <person name="Gevers D."/>
            <person name="Martens E."/>
            <person name="Sakamoto M."/>
            <person name="Benno Y."/>
            <person name="Song Y."/>
            <person name="Liu C."/>
            <person name="Lee J."/>
            <person name="Bolanos M."/>
            <person name="Vaisanen M.L."/>
            <person name="Finegold S.M."/>
            <person name="Walker B."/>
            <person name="Young S."/>
            <person name="Zeng Q."/>
            <person name="Gargeya S."/>
            <person name="Fitzgerald M."/>
            <person name="Haas B."/>
            <person name="Abouelleil A."/>
            <person name="Allen A.W."/>
            <person name="Alvarado L."/>
            <person name="Arachchi H.M."/>
            <person name="Berlin A.M."/>
            <person name="Chapman S.B."/>
            <person name="Gainer-Dewar J."/>
            <person name="Goldberg J."/>
            <person name="Griggs A."/>
            <person name="Gujja S."/>
            <person name="Hansen M."/>
            <person name="Howarth C."/>
            <person name="Imamovic A."/>
            <person name="Ireland A."/>
            <person name="Larimer J."/>
            <person name="McCowan C."/>
            <person name="Murphy C."/>
            <person name="Pearson M."/>
            <person name="Poon T.W."/>
            <person name="Priest M."/>
            <person name="Roberts A."/>
            <person name="Saif S."/>
            <person name="Shea T."/>
            <person name="Sisk P."/>
            <person name="Sykes S."/>
            <person name="Wortman J."/>
            <person name="Nusbaum C."/>
            <person name="Birren B."/>
        </authorList>
    </citation>
    <scope>NUCLEOTIDE SEQUENCE [LARGE SCALE GENOMIC DNA]</scope>
    <source>
        <strain evidence="9 10">DSM 19448</strain>
    </source>
</reference>
<gene>
    <name evidence="9" type="ORF">HMPREF1535_04455</name>
</gene>
<dbReference type="InterPro" id="IPR023997">
    <property type="entry name" value="TonB-dep_OMP_SusC/RagA_CS"/>
</dbReference>
<evidence type="ECO:0000256" key="6">
    <source>
        <dbReference type="ARBA" id="ARBA00023237"/>
    </source>
</evidence>
<dbReference type="Gene3D" id="2.40.170.20">
    <property type="entry name" value="TonB-dependent receptor, beta-barrel domain"/>
    <property type="match status" value="1"/>
</dbReference>
<dbReference type="GO" id="GO:0009279">
    <property type="term" value="C:cell outer membrane"/>
    <property type="evidence" value="ECO:0007669"/>
    <property type="project" value="UniProtKB-SubCell"/>
</dbReference>
<dbReference type="HOGENOM" id="CLU_004317_1_1_10"/>
<dbReference type="SUPFAM" id="SSF56935">
    <property type="entry name" value="Porins"/>
    <property type="match status" value="1"/>
</dbReference>
<dbReference type="InterPro" id="IPR039426">
    <property type="entry name" value="TonB-dep_rcpt-like"/>
</dbReference>
<dbReference type="Pfam" id="PF13715">
    <property type="entry name" value="CarbopepD_reg_2"/>
    <property type="match status" value="1"/>
</dbReference>
<dbReference type="STRING" id="927665.HMPREF1535_04455"/>
<dbReference type="InterPro" id="IPR008969">
    <property type="entry name" value="CarboxyPept-like_regulatory"/>
</dbReference>
<dbReference type="InterPro" id="IPR023996">
    <property type="entry name" value="TonB-dep_OMP_SusC/RagA"/>
</dbReference>
<dbReference type="Gene3D" id="3.55.50.30">
    <property type="match status" value="1"/>
</dbReference>
<dbReference type="AlphaFoldDB" id="A0A0F5IQ45"/>
<dbReference type="SMART" id="SM00965">
    <property type="entry name" value="STN"/>
    <property type="match status" value="1"/>
</dbReference>
<dbReference type="Pfam" id="PF07660">
    <property type="entry name" value="STN"/>
    <property type="match status" value="1"/>
</dbReference>
<keyword evidence="5 7" id="KW-0472">Membrane</keyword>
<dbReference type="SUPFAM" id="SSF49464">
    <property type="entry name" value="Carboxypeptidase regulatory domain-like"/>
    <property type="match status" value="1"/>
</dbReference>
<dbReference type="Gene3D" id="2.60.40.1120">
    <property type="entry name" value="Carboxypeptidase-like, regulatory domain"/>
    <property type="match status" value="1"/>
</dbReference>
<keyword evidence="4 7" id="KW-0812">Transmembrane</keyword>
<proteinExistence type="inferred from homology"/>
<dbReference type="FunFam" id="2.170.130.10:FF:000003">
    <property type="entry name" value="SusC/RagA family TonB-linked outer membrane protein"/>
    <property type="match status" value="1"/>
</dbReference>
<dbReference type="InterPro" id="IPR036942">
    <property type="entry name" value="Beta-barrel_TonB_sf"/>
</dbReference>
<keyword evidence="3 7" id="KW-1134">Transmembrane beta strand</keyword>
<organism evidence="9 10">
    <name type="scientific">Parabacteroides goldsteinii DSM 19448 = WAL 12034</name>
    <dbReference type="NCBI Taxonomy" id="927665"/>
    <lineage>
        <taxon>Bacteria</taxon>
        <taxon>Pseudomonadati</taxon>
        <taxon>Bacteroidota</taxon>
        <taxon>Bacteroidia</taxon>
        <taxon>Bacteroidales</taxon>
        <taxon>Tannerellaceae</taxon>
        <taxon>Parabacteroides</taxon>
    </lineage>
</organism>
<keyword evidence="6 7" id="KW-0998">Cell outer membrane</keyword>
<evidence type="ECO:0000256" key="3">
    <source>
        <dbReference type="ARBA" id="ARBA00022452"/>
    </source>
</evidence>
<dbReference type="InterPro" id="IPR037066">
    <property type="entry name" value="Plug_dom_sf"/>
</dbReference>
<comment type="subcellular location">
    <subcellularLocation>
        <location evidence="1 7">Cell outer membrane</location>
        <topology evidence="1 7">Multi-pass membrane protein</topology>
    </subcellularLocation>
</comment>
<evidence type="ECO:0000256" key="2">
    <source>
        <dbReference type="ARBA" id="ARBA00022448"/>
    </source>
</evidence>
<dbReference type="FunFam" id="2.60.40.1120:FF:000003">
    <property type="entry name" value="Outer membrane protein Omp121"/>
    <property type="match status" value="1"/>
</dbReference>
<evidence type="ECO:0000256" key="5">
    <source>
        <dbReference type="ARBA" id="ARBA00023136"/>
    </source>
</evidence>
<dbReference type="NCBIfam" id="TIGR04057">
    <property type="entry name" value="SusC_RagA_signa"/>
    <property type="match status" value="1"/>
</dbReference>
<dbReference type="NCBIfam" id="TIGR04056">
    <property type="entry name" value="OMP_RagA_SusC"/>
    <property type="match status" value="1"/>
</dbReference>
<evidence type="ECO:0000256" key="4">
    <source>
        <dbReference type="ARBA" id="ARBA00022692"/>
    </source>
</evidence>
<dbReference type="PROSITE" id="PS52016">
    <property type="entry name" value="TONB_DEPENDENT_REC_3"/>
    <property type="match status" value="1"/>
</dbReference>
<dbReference type="Gene3D" id="2.170.130.10">
    <property type="entry name" value="TonB-dependent receptor, plug domain"/>
    <property type="match status" value="1"/>
</dbReference>
<dbReference type="EMBL" id="AQHV01000025">
    <property type="protein sequence ID" value="KKB47598.1"/>
    <property type="molecule type" value="Genomic_DNA"/>
</dbReference>
<accession>A0A0F5IQ45</accession>
<keyword evidence="2 7" id="KW-0813">Transport</keyword>
<evidence type="ECO:0000313" key="9">
    <source>
        <dbReference type="EMBL" id="KKB47598.1"/>
    </source>
</evidence>
<dbReference type="Pfam" id="PF07715">
    <property type="entry name" value="Plug"/>
    <property type="match status" value="1"/>
</dbReference>
<name>A0A0F5IQ45_9BACT</name>
<comment type="caution">
    <text evidence="9">The sequence shown here is derived from an EMBL/GenBank/DDBJ whole genome shotgun (WGS) entry which is preliminary data.</text>
</comment>
<dbReference type="PATRIC" id="fig|927665.4.peg.4575"/>
<evidence type="ECO:0000256" key="7">
    <source>
        <dbReference type="PROSITE-ProRule" id="PRU01360"/>
    </source>
</evidence>